<evidence type="ECO:0000313" key="1">
    <source>
        <dbReference type="EMBL" id="KAG2580335.1"/>
    </source>
</evidence>
<sequence>MCARGGCFVGTQCLSPWFLGWWRSWIPVLGLLCFLSVRLHLLSGLFVWEVVQGRLWGQIFEPTADGLLPRKSCSLPLFGVRSMIWMGEIGGRMNWFADWRSDKRRRLIELRRKTTQWSLFQNLMFCRVFFVRVCFWRSNVNGASCNFLILQGLSCKPTRGVRLFLSI</sequence>
<organism evidence="1 2">
    <name type="scientific">Panicum virgatum</name>
    <name type="common">Blackwell switchgrass</name>
    <dbReference type="NCBI Taxonomy" id="38727"/>
    <lineage>
        <taxon>Eukaryota</taxon>
        <taxon>Viridiplantae</taxon>
        <taxon>Streptophyta</taxon>
        <taxon>Embryophyta</taxon>
        <taxon>Tracheophyta</taxon>
        <taxon>Spermatophyta</taxon>
        <taxon>Magnoliopsida</taxon>
        <taxon>Liliopsida</taxon>
        <taxon>Poales</taxon>
        <taxon>Poaceae</taxon>
        <taxon>PACMAD clade</taxon>
        <taxon>Panicoideae</taxon>
        <taxon>Panicodae</taxon>
        <taxon>Paniceae</taxon>
        <taxon>Panicinae</taxon>
        <taxon>Panicum</taxon>
        <taxon>Panicum sect. Hiantes</taxon>
    </lineage>
</organism>
<dbReference type="Proteomes" id="UP000823388">
    <property type="component" value="Chromosome 6N"/>
</dbReference>
<protein>
    <submittedName>
        <fullName evidence="1">Uncharacterized protein</fullName>
    </submittedName>
</protein>
<comment type="caution">
    <text evidence="1">The sequence shown here is derived from an EMBL/GenBank/DDBJ whole genome shotgun (WGS) entry which is preliminary data.</text>
</comment>
<proteinExistence type="predicted"/>
<dbReference type="EMBL" id="CM029048">
    <property type="protein sequence ID" value="KAG2580335.1"/>
    <property type="molecule type" value="Genomic_DNA"/>
</dbReference>
<keyword evidence="2" id="KW-1185">Reference proteome</keyword>
<dbReference type="AlphaFoldDB" id="A0A8T0R5C1"/>
<accession>A0A8T0R5C1</accession>
<gene>
    <name evidence="1" type="ORF">PVAP13_6NG334100</name>
</gene>
<evidence type="ECO:0000313" key="2">
    <source>
        <dbReference type="Proteomes" id="UP000823388"/>
    </source>
</evidence>
<reference evidence="1" key="1">
    <citation type="submission" date="2020-05" db="EMBL/GenBank/DDBJ databases">
        <title>WGS assembly of Panicum virgatum.</title>
        <authorList>
            <person name="Lovell J.T."/>
            <person name="Jenkins J."/>
            <person name="Shu S."/>
            <person name="Juenger T.E."/>
            <person name="Schmutz J."/>
        </authorList>
    </citation>
    <scope>NUCLEOTIDE SEQUENCE</scope>
    <source>
        <strain evidence="1">AP13</strain>
    </source>
</reference>
<name>A0A8T0R5C1_PANVG</name>